<dbReference type="GO" id="GO:0006122">
    <property type="term" value="P:mitochondrial electron transport, ubiquinol to cytochrome c"/>
    <property type="evidence" value="ECO:0007669"/>
    <property type="project" value="InterPro"/>
</dbReference>
<organism evidence="3 4">
    <name type="scientific">Coniochaeta ligniaria NRRL 30616</name>
    <dbReference type="NCBI Taxonomy" id="1408157"/>
    <lineage>
        <taxon>Eukaryota</taxon>
        <taxon>Fungi</taxon>
        <taxon>Dikarya</taxon>
        <taxon>Ascomycota</taxon>
        <taxon>Pezizomycotina</taxon>
        <taxon>Sordariomycetes</taxon>
        <taxon>Sordariomycetidae</taxon>
        <taxon>Coniochaetales</taxon>
        <taxon>Coniochaetaceae</taxon>
        <taxon>Coniochaeta</taxon>
    </lineage>
</organism>
<feature type="transmembrane region" description="Helical" evidence="2">
    <location>
        <begin position="69"/>
        <end position="87"/>
    </location>
</feature>
<evidence type="ECO:0000256" key="1">
    <source>
        <dbReference type="SAM" id="MobiDB-lite"/>
    </source>
</evidence>
<dbReference type="OrthoDB" id="2391627at2759"/>
<dbReference type="GO" id="GO:0005739">
    <property type="term" value="C:mitochondrion"/>
    <property type="evidence" value="ECO:0007669"/>
    <property type="project" value="GOC"/>
</dbReference>
<evidence type="ECO:0000313" key="3">
    <source>
        <dbReference type="EMBL" id="OIW31847.1"/>
    </source>
</evidence>
<name>A0A1J7IVV2_9PEZI</name>
<keyword evidence="2" id="KW-1133">Transmembrane helix</keyword>
<keyword evidence="2" id="KW-0472">Membrane</keyword>
<dbReference type="AlphaFoldDB" id="A0A1J7IVV2"/>
<dbReference type="Pfam" id="PF09796">
    <property type="entry name" value="QCR10"/>
    <property type="match status" value="1"/>
</dbReference>
<accession>A0A1J7IVV2</accession>
<keyword evidence="2" id="KW-0812">Transmembrane</keyword>
<dbReference type="STRING" id="1408157.A0A1J7IVV2"/>
<dbReference type="InParanoid" id="A0A1J7IVV2"/>
<dbReference type="Proteomes" id="UP000182658">
    <property type="component" value="Unassembled WGS sequence"/>
</dbReference>
<keyword evidence="4" id="KW-1185">Reference proteome</keyword>
<dbReference type="PANTHER" id="PTHR28254:SF1">
    <property type="entry name" value="CYTOCHROME B-C1 COMPLEX SUBUNIT 10, MITOCHONDRIAL"/>
    <property type="match status" value="1"/>
</dbReference>
<sequence length="116" mass="13144">MAGFKVPSDIQLPTYKSPYGPNDRTSRPIRHIERVTRNTRANQDQTRYHYQPQVAGITFKQLAQFGLKTSYFGVVGLFAVVYFASGIPRVKKDILQKLPVIGDKFVEKIPASDNPF</sequence>
<evidence type="ECO:0000256" key="2">
    <source>
        <dbReference type="SAM" id="Phobius"/>
    </source>
</evidence>
<evidence type="ECO:0000313" key="4">
    <source>
        <dbReference type="Proteomes" id="UP000182658"/>
    </source>
</evidence>
<dbReference type="InterPro" id="IPR019182">
    <property type="entry name" value="Cytochrome_b-c1_su10_fun"/>
</dbReference>
<dbReference type="PANTHER" id="PTHR28254">
    <property type="entry name" value="CYTOCHROME B-C1 COMPLEX SUBUNIT 10"/>
    <property type="match status" value="1"/>
</dbReference>
<protein>
    <submittedName>
        <fullName evidence="3">Uncharacterized protein</fullName>
    </submittedName>
</protein>
<dbReference type="EMBL" id="KV875095">
    <property type="protein sequence ID" value="OIW31847.1"/>
    <property type="molecule type" value="Genomic_DNA"/>
</dbReference>
<reference evidence="3 4" key="1">
    <citation type="submission" date="2016-10" db="EMBL/GenBank/DDBJ databases">
        <title>Draft genome sequence of Coniochaeta ligniaria NRRL30616, a lignocellulolytic fungus for bioabatement of inhibitors in plant biomass hydrolysates.</title>
        <authorList>
            <consortium name="DOE Joint Genome Institute"/>
            <person name="Jimenez D.J."/>
            <person name="Hector R.E."/>
            <person name="Riley R."/>
            <person name="Sun H."/>
            <person name="Grigoriev I.V."/>
            <person name="Van Elsas J.D."/>
            <person name="Nichols N.N."/>
        </authorList>
    </citation>
    <scope>NUCLEOTIDE SEQUENCE [LARGE SCALE GENOMIC DNA]</scope>
    <source>
        <strain evidence="3 4">NRRL 30616</strain>
    </source>
</reference>
<proteinExistence type="predicted"/>
<feature type="region of interest" description="Disordered" evidence="1">
    <location>
        <begin position="1"/>
        <end position="27"/>
    </location>
</feature>
<gene>
    <name evidence="3" type="ORF">CONLIGDRAFT_641625</name>
</gene>